<evidence type="ECO:0000313" key="2">
    <source>
        <dbReference type="EMBL" id="PDS45758.1"/>
    </source>
</evidence>
<dbReference type="RefSeq" id="WP_097545501.1">
    <property type="nucleotide sequence ID" value="NZ_NWSL01000068.1"/>
</dbReference>
<evidence type="ECO:0000313" key="3">
    <source>
        <dbReference type="Proteomes" id="UP000219972"/>
    </source>
</evidence>
<evidence type="ECO:0000256" key="1">
    <source>
        <dbReference type="SAM" id="MobiDB-lite"/>
    </source>
</evidence>
<reference evidence="2 3" key="1">
    <citation type="submission" date="2017-09" db="EMBL/GenBank/DDBJ databases">
        <title>Comparative genomics of rhizobia isolated from Phaseolus vulgaris in China.</title>
        <authorList>
            <person name="Tong W."/>
        </authorList>
    </citation>
    <scope>NUCLEOTIDE SEQUENCE [LARGE SCALE GENOMIC DNA]</scope>
    <source>
        <strain evidence="2 3">Y27</strain>
    </source>
</reference>
<protein>
    <submittedName>
        <fullName evidence="2">Uncharacterized protein</fullName>
    </submittedName>
</protein>
<keyword evidence="3" id="KW-1185">Reference proteome</keyword>
<gene>
    <name evidence="2" type="ORF">CO662_36770</name>
</gene>
<accession>A0ABX4IW37</accession>
<organism evidence="2 3">
    <name type="scientific">Rhizobium anhuiense</name>
    <dbReference type="NCBI Taxonomy" id="1184720"/>
    <lineage>
        <taxon>Bacteria</taxon>
        <taxon>Pseudomonadati</taxon>
        <taxon>Pseudomonadota</taxon>
        <taxon>Alphaproteobacteria</taxon>
        <taxon>Hyphomicrobiales</taxon>
        <taxon>Rhizobiaceae</taxon>
        <taxon>Rhizobium/Agrobacterium group</taxon>
        <taxon>Rhizobium</taxon>
    </lineage>
</organism>
<feature type="region of interest" description="Disordered" evidence="1">
    <location>
        <begin position="1"/>
        <end position="22"/>
    </location>
</feature>
<sequence length="99" mass="11976">MTIKERQEREAHDRENPWRPMGAAPRGTGLICDLLFDDMAGHFATEGLQYFLDVDDRWYQIEPPRRIYEQPMNWRPSYVRMKSELRRIVKQRSNAHENR</sequence>
<dbReference type="EMBL" id="NWSL01000068">
    <property type="protein sequence ID" value="PDS45758.1"/>
    <property type="molecule type" value="Genomic_DNA"/>
</dbReference>
<proteinExistence type="predicted"/>
<comment type="caution">
    <text evidence="2">The sequence shown here is derived from an EMBL/GenBank/DDBJ whole genome shotgun (WGS) entry which is preliminary data.</text>
</comment>
<name>A0ABX4IW37_9HYPH</name>
<feature type="compositionally biased region" description="Basic and acidic residues" evidence="1">
    <location>
        <begin position="1"/>
        <end position="17"/>
    </location>
</feature>
<dbReference type="Proteomes" id="UP000219972">
    <property type="component" value="Unassembled WGS sequence"/>
</dbReference>